<dbReference type="GO" id="GO:0042132">
    <property type="term" value="F:fructose 1,6-bisphosphate 1-phosphatase activity"/>
    <property type="evidence" value="ECO:0007669"/>
    <property type="project" value="UniProtKB-UniRule"/>
</dbReference>
<keyword evidence="4 12" id="KW-0963">Cytoplasm</keyword>
<comment type="caution">
    <text evidence="12">Lacks conserved residue(s) required for the propagation of feature annotation.</text>
</comment>
<evidence type="ECO:0000256" key="11">
    <source>
        <dbReference type="ARBA" id="ARBA00081210"/>
    </source>
</evidence>
<dbReference type="GO" id="GO:0006094">
    <property type="term" value="P:gluconeogenesis"/>
    <property type="evidence" value="ECO:0007669"/>
    <property type="project" value="UniProtKB-UniRule"/>
</dbReference>
<dbReference type="GO" id="GO:0000287">
    <property type="term" value="F:magnesium ion binding"/>
    <property type="evidence" value="ECO:0007669"/>
    <property type="project" value="UniProtKB-UniRule"/>
</dbReference>
<evidence type="ECO:0000256" key="4">
    <source>
        <dbReference type="ARBA" id="ARBA00022490"/>
    </source>
</evidence>
<feature type="domain" description="Fructose-1-6-bisphosphatase class 1 C-terminal" evidence="15">
    <location>
        <begin position="200"/>
        <end position="333"/>
    </location>
</feature>
<dbReference type="PANTHER" id="PTHR11556">
    <property type="entry name" value="FRUCTOSE-1,6-BISPHOSPHATASE-RELATED"/>
    <property type="match status" value="1"/>
</dbReference>
<accession>A4BS10</accession>
<dbReference type="PIRSF" id="PIRSF000904">
    <property type="entry name" value="FBPtase_SBPase"/>
    <property type="match status" value="1"/>
</dbReference>
<feature type="binding site" evidence="12">
    <location>
        <position position="118"/>
    </location>
    <ligand>
        <name>Mg(2+)</name>
        <dbReference type="ChEBI" id="CHEBI:18420"/>
        <label>2</label>
    </ligand>
</feature>
<comment type="caution">
    <text evidence="16">The sequence shown here is derived from an EMBL/GenBank/DDBJ whole genome shotgun (WGS) entry which is preliminary data.</text>
</comment>
<dbReference type="EMBL" id="AAOF01000008">
    <property type="protein sequence ID" value="EAR21489.1"/>
    <property type="molecule type" value="Genomic_DNA"/>
</dbReference>
<comment type="similarity">
    <text evidence="2 12 13">Belongs to the FBPase class 1 family.</text>
</comment>
<dbReference type="eggNOG" id="COG0158">
    <property type="taxonomic scope" value="Bacteria"/>
</dbReference>
<evidence type="ECO:0000256" key="6">
    <source>
        <dbReference type="ARBA" id="ARBA00022801"/>
    </source>
</evidence>
<feature type="domain" description="Fructose-1-6-bisphosphatase class I N-terminal" evidence="14">
    <location>
        <begin position="8"/>
        <end position="196"/>
    </location>
</feature>
<sequence>MRNQGKSLTQFLNEGVRQGLGLEADLAVLIGEIAAVCKSLSYATRAGGLEGVLGTAGTENVQGETQQKLDVFANEAMLDSLGASEHVAGMASEELTDIHPVSAGRSRGRYLVVFDPLDGSSNIDVNVSVGTIFSVLPAPAGVSELAAQHFLQPGREQVCAGYALYGPSTMLVLTTGNGVDGFTLDPRVGEFILTHPQRRIPADTREFAINMSNQRFWEPPMQRYIQECLEGSSGPRGKDFNMRWVASMVAEIHRVLIRGGIFMYPYDSREPKRPGRLRLMYEASPMAMLVEQAGGSASTGYKQILDVQPDDLHQRVPVILGSRNEVTQVTSYHTQTAADAAN</sequence>
<proteinExistence type="inferred from homology"/>
<evidence type="ECO:0000256" key="7">
    <source>
        <dbReference type="ARBA" id="ARBA00022842"/>
    </source>
</evidence>
<dbReference type="CDD" id="cd00354">
    <property type="entry name" value="FBPase"/>
    <property type="match status" value="1"/>
</dbReference>
<dbReference type="Gene3D" id="3.40.190.80">
    <property type="match status" value="1"/>
</dbReference>
<comment type="catalytic activity">
    <reaction evidence="1 12">
        <text>beta-D-fructose 1,6-bisphosphate + H2O = beta-D-fructose 6-phosphate + phosphate</text>
        <dbReference type="Rhea" id="RHEA:11064"/>
        <dbReference type="ChEBI" id="CHEBI:15377"/>
        <dbReference type="ChEBI" id="CHEBI:32966"/>
        <dbReference type="ChEBI" id="CHEBI:43474"/>
        <dbReference type="ChEBI" id="CHEBI:57634"/>
        <dbReference type="EC" id="3.1.3.11"/>
    </reaction>
</comment>
<evidence type="ECO:0000256" key="5">
    <source>
        <dbReference type="ARBA" id="ARBA00022723"/>
    </source>
</evidence>
<dbReference type="NCBIfam" id="NF006778">
    <property type="entry name" value="PRK09293.1-1"/>
    <property type="match status" value="1"/>
</dbReference>
<dbReference type="InterPro" id="IPR000146">
    <property type="entry name" value="FBPase_class-1"/>
</dbReference>
<dbReference type="Pfam" id="PF00316">
    <property type="entry name" value="FBPase"/>
    <property type="match status" value="1"/>
</dbReference>
<protein>
    <recommendedName>
        <fullName evidence="10 12">Fructose-1,6-bisphosphatase class 1</fullName>
        <shortName evidence="12">FBPase class 1</shortName>
        <ecNumber evidence="3 12">3.1.3.11</ecNumber>
    </recommendedName>
    <alternativeName>
        <fullName evidence="11 12">D-fructose-1,6-bisphosphate 1-phosphohydrolase class 1</fullName>
    </alternativeName>
</protein>
<dbReference type="EC" id="3.1.3.11" evidence="3 12"/>
<keyword evidence="17" id="KW-1185">Reference proteome</keyword>
<evidence type="ECO:0000256" key="8">
    <source>
        <dbReference type="ARBA" id="ARBA00023277"/>
    </source>
</evidence>
<evidence type="ECO:0000259" key="15">
    <source>
        <dbReference type="Pfam" id="PF18913"/>
    </source>
</evidence>
<feature type="binding site" evidence="12">
    <location>
        <position position="115"/>
    </location>
    <ligand>
        <name>Mg(2+)</name>
        <dbReference type="ChEBI" id="CHEBI:18420"/>
        <label>2</label>
    </ligand>
</feature>
<feature type="binding site" evidence="12">
    <location>
        <position position="93"/>
    </location>
    <ligand>
        <name>Mg(2+)</name>
        <dbReference type="ChEBI" id="CHEBI:18420"/>
        <label>1</label>
    </ligand>
</feature>
<evidence type="ECO:0000256" key="1">
    <source>
        <dbReference type="ARBA" id="ARBA00001273"/>
    </source>
</evidence>
<feature type="binding site" evidence="12">
    <location>
        <position position="115"/>
    </location>
    <ligand>
        <name>Mg(2+)</name>
        <dbReference type="ChEBI" id="CHEBI:18420"/>
        <label>1</label>
    </ligand>
</feature>
<evidence type="ECO:0000256" key="12">
    <source>
        <dbReference type="HAMAP-Rule" id="MF_01855"/>
    </source>
</evidence>
<evidence type="ECO:0000256" key="3">
    <source>
        <dbReference type="ARBA" id="ARBA00013093"/>
    </source>
</evidence>
<evidence type="ECO:0000256" key="13">
    <source>
        <dbReference type="RuleBase" id="RU000508"/>
    </source>
</evidence>
<dbReference type="HOGENOM" id="CLU_039977_0_0_6"/>
<feature type="binding site" evidence="12">
    <location>
        <position position="117"/>
    </location>
    <ligand>
        <name>Mg(2+)</name>
        <dbReference type="ChEBI" id="CHEBI:18420"/>
        <label>1</label>
    </ligand>
</feature>
<dbReference type="PIRSF" id="PIRSF500210">
    <property type="entry name" value="FBPtase"/>
    <property type="match status" value="1"/>
</dbReference>
<dbReference type="Gene3D" id="3.30.540.10">
    <property type="entry name" value="Fructose-1,6-Bisphosphatase, subunit A, domain 1"/>
    <property type="match status" value="1"/>
</dbReference>
<dbReference type="PANTHER" id="PTHR11556:SF35">
    <property type="entry name" value="SEDOHEPTULOSE-1,7-BISPHOSPHATASE, CHLOROPLASTIC"/>
    <property type="match status" value="1"/>
</dbReference>
<dbReference type="GO" id="GO:0006002">
    <property type="term" value="P:fructose 6-phosphate metabolic process"/>
    <property type="evidence" value="ECO:0007669"/>
    <property type="project" value="TreeGrafter"/>
</dbReference>
<keyword evidence="5 12" id="KW-0479">Metal-binding</keyword>
<comment type="cofactor">
    <cofactor evidence="12">
        <name>Mg(2+)</name>
        <dbReference type="ChEBI" id="CHEBI:18420"/>
    </cofactor>
    <text evidence="12">Binds 2 magnesium ions per subunit.</text>
</comment>
<dbReference type="NCBIfam" id="NF006780">
    <property type="entry name" value="PRK09293.1-4"/>
    <property type="match status" value="1"/>
</dbReference>
<comment type="subcellular location">
    <subcellularLocation>
        <location evidence="12">Cytoplasm</location>
    </subcellularLocation>
</comment>
<evidence type="ECO:0000256" key="2">
    <source>
        <dbReference type="ARBA" id="ARBA00010941"/>
    </source>
</evidence>
<evidence type="ECO:0000313" key="16">
    <source>
        <dbReference type="EMBL" id="EAR21489.1"/>
    </source>
</evidence>
<dbReference type="RefSeq" id="WP_004999088.1">
    <property type="nucleotide sequence ID" value="NZ_CH672427.1"/>
</dbReference>
<evidence type="ECO:0000313" key="17">
    <source>
        <dbReference type="Proteomes" id="UP000003374"/>
    </source>
</evidence>
<comment type="pathway">
    <text evidence="9">Carbohydrate biosynthesis.</text>
</comment>
<evidence type="ECO:0000256" key="10">
    <source>
        <dbReference type="ARBA" id="ARBA00072069"/>
    </source>
</evidence>
<dbReference type="InterPro" id="IPR044015">
    <property type="entry name" value="FBPase_C_dom"/>
</dbReference>
<dbReference type="STRING" id="314278.NB231_01224"/>
<dbReference type="FunFam" id="3.40.190.80:FF:000011">
    <property type="entry name" value="Fructose-1,6-bisphosphatase class 1"/>
    <property type="match status" value="1"/>
</dbReference>
<dbReference type="InterPro" id="IPR033391">
    <property type="entry name" value="FBPase_N"/>
</dbReference>
<dbReference type="Proteomes" id="UP000003374">
    <property type="component" value="Unassembled WGS sequence"/>
</dbReference>
<dbReference type="GO" id="GO:0005986">
    <property type="term" value="P:sucrose biosynthetic process"/>
    <property type="evidence" value="ECO:0007669"/>
    <property type="project" value="TreeGrafter"/>
</dbReference>
<dbReference type="GO" id="GO:0005829">
    <property type="term" value="C:cytosol"/>
    <property type="evidence" value="ECO:0007669"/>
    <property type="project" value="TreeGrafter"/>
</dbReference>
<feature type="binding site" evidence="12">
    <location>
        <begin position="118"/>
        <end position="121"/>
    </location>
    <ligand>
        <name>substrate</name>
    </ligand>
</feature>
<reference evidence="16 17" key="1">
    <citation type="submission" date="2006-02" db="EMBL/GenBank/DDBJ databases">
        <authorList>
            <person name="Waterbury J."/>
            <person name="Ferriera S."/>
            <person name="Johnson J."/>
            <person name="Kravitz S."/>
            <person name="Halpern A."/>
            <person name="Remington K."/>
            <person name="Beeson K."/>
            <person name="Tran B."/>
            <person name="Rogers Y.-H."/>
            <person name="Friedman R."/>
            <person name="Venter J.C."/>
        </authorList>
    </citation>
    <scope>NUCLEOTIDE SEQUENCE [LARGE SCALE GENOMIC DNA]</scope>
    <source>
        <strain evidence="16 17">Nb-231</strain>
    </source>
</reference>
<keyword evidence="8 12" id="KW-0119">Carbohydrate metabolism</keyword>
<dbReference type="InterPro" id="IPR028343">
    <property type="entry name" value="FBPtase"/>
</dbReference>
<comment type="subunit">
    <text evidence="12">Homotetramer.</text>
</comment>
<keyword evidence="6 12" id="KW-0378">Hydrolase</keyword>
<dbReference type="HAMAP" id="MF_01855">
    <property type="entry name" value="FBPase_class1"/>
    <property type="match status" value="1"/>
</dbReference>
<name>A4BS10_9GAMM</name>
<feature type="binding site" evidence="12">
    <location>
        <position position="210"/>
    </location>
    <ligand>
        <name>substrate</name>
    </ligand>
</feature>
<dbReference type="SUPFAM" id="SSF56655">
    <property type="entry name" value="Carbohydrate phosphatase"/>
    <property type="match status" value="1"/>
</dbReference>
<keyword evidence="7 12" id="KW-0460">Magnesium</keyword>
<dbReference type="PRINTS" id="PR00115">
    <property type="entry name" value="F16BPHPHTASE"/>
</dbReference>
<dbReference type="Pfam" id="PF18913">
    <property type="entry name" value="FBPase_C"/>
    <property type="match status" value="1"/>
</dbReference>
<dbReference type="OrthoDB" id="9806756at2"/>
<dbReference type="AlphaFoldDB" id="A4BS10"/>
<feature type="binding site" evidence="12">
    <location>
        <position position="282"/>
    </location>
    <ligand>
        <name>Mg(2+)</name>
        <dbReference type="ChEBI" id="CHEBI:18420"/>
        <label>2</label>
    </ligand>
</feature>
<dbReference type="NCBIfam" id="NF006779">
    <property type="entry name" value="PRK09293.1-3"/>
    <property type="match status" value="1"/>
</dbReference>
<evidence type="ECO:0000256" key="9">
    <source>
        <dbReference type="ARBA" id="ARBA00024331"/>
    </source>
</evidence>
<dbReference type="GO" id="GO:0006000">
    <property type="term" value="P:fructose metabolic process"/>
    <property type="evidence" value="ECO:0007669"/>
    <property type="project" value="TreeGrafter"/>
</dbReference>
<gene>
    <name evidence="12" type="primary">fbp</name>
    <name evidence="16" type="ORF">NB231_01224</name>
</gene>
<dbReference type="FunFam" id="3.30.540.10:FF:000002">
    <property type="entry name" value="Fructose-1,6-bisphosphatase class 1"/>
    <property type="match status" value="1"/>
</dbReference>
<evidence type="ECO:0000259" key="14">
    <source>
        <dbReference type="Pfam" id="PF00316"/>
    </source>
</evidence>
<dbReference type="GO" id="GO:0030388">
    <property type="term" value="P:fructose 1,6-bisphosphate metabolic process"/>
    <property type="evidence" value="ECO:0007669"/>
    <property type="project" value="TreeGrafter"/>
</dbReference>
<organism evidence="16 17">
    <name type="scientific">Nitrococcus mobilis Nb-231</name>
    <dbReference type="NCBI Taxonomy" id="314278"/>
    <lineage>
        <taxon>Bacteria</taxon>
        <taxon>Pseudomonadati</taxon>
        <taxon>Pseudomonadota</taxon>
        <taxon>Gammaproteobacteria</taxon>
        <taxon>Chromatiales</taxon>
        <taxon>Ectothiorhodospiraceae</taxon>
        <taxon>Nitrococcus</taxon>
    </lineage>
</organism>